<sequence>WKNGENHLVFNMISGTAPDFSTVVELQLGNAMIAGAGFDTYTFRENFDVSLPVFSPVAKLAEVKDTSHDRSWLVTSSQLNIDPYYLNELQKLSHQYHESLLILDACHNRNYSQRCDVNSGQKYAYPEILQETIFCIIFRGERMSQFVLLEAMAANCIPVVVIDGHVMPFKNVIDWKHFFCFHNGRPLEYSDGCAQ</sequence>
<comment type="similarity">
    <text evidence="1">Belongs to the glycosyltransferase 47 family.</text>
</comment>
<keyword evidence="4" id="KW-1185">Reference proteome</keyword>
<reference evidence="3" key="1">
    <citation type="journal article" date="2023" name="Insect Mol. Biol.">
        <title>Genome sequencing provides insights into the evolution of gene families encoding plant cell wall-degrading enzymes in longhorned beetles.</title>
        <authorList>
            <person name="Shin N.R."/>
            <person name="Okamura Y."/>
            <person name="Kirsch R."/>
            <person name="Pauchet Y."/>
        </authorList>
    </citation>
    <scope>NUCLEOTIDE SEQUENCE</scope>
    <source>
        <strain evidence="3">RBIC_L_NR</strain>
    </source>
</reference>
<proteinExistence type="inferred from homology"/>
<comment type="caution">
    <text evidence="3">The sequence shown here is derived from an EMBL/GenBank/DDBJ whole genome shotgun (WGS) entry which is preliminary data.</text>
</comment>
<evidence type="ECO:0000256" key="1">
    <source>
        <dbReference type="ARBA" id="ARBA00010271"/>
    </source>
</evidence>
<gene>
    <name evidence="3" type="ORF">NQ314_019136</name>
</gene>
<dbReference type="GO" id="GO:0008375">
    <property type="term" value="F:acetylglucosaminyltransferase activity"/>
    <property type="evidence" value="ECO:0007669"/>
    <property type="project" value="TreeGrafter"/>
</dbReference>
<accession>A0AAV8WQC0</accession>
<evidence type="ECO:0000259" key="2">
    <source>
        <dbReference type="Pfam" id="PF03016"/>
    </source>
</evidence>
<dbReference type="GO" id="GO:0005794">
    <property type="term" value="C:Golgi apparatus"/>
    <property type="evidence" value="ECO:0007669"/>
    <property type="project" value="TreeGrafter"/>
</dbReference>
<dbReference type="EMBL" id="JANEYF010005409">
    <property type="protein sequence ID" value="KAJ8928310.1"/>
    <property type="molecule type" value="Genomic_DNA"/>
</dbReference>
<dbReference type="InterPro" id="IPR004263">
    <property type="entry name" value="Exostosin"/>
</dbReference>
<protein>
    <recommendedName>
        <fullName evidence="2">Exostosin GT47 domain-containing protein</fullName>
    </recommendedName>
</protein>
<organism evidence="3 4">
    <name type="scientific">Rhamnusium bicolor</name>
    <dbReference type="NCBI Taxonomy" id="1586634"/>
    <lineage>
        <taxon>Eukaryota</taxon>
        <taxon>Metazoa</taxon>
        <taxon>Ecdysozoa</taxon>
        <taxon>Arthropoda</taxon>
        <taxon>Hexapoda</taxon>
        <taxon>Insecta</taxon>
        <taxon>Pterygota</taxon>
        <taxon>Neoptera</taxon>
        <taxon>Endopterygota</taxon>
        <taxon>Coleoptera</taxon>
        <taxon>Polyphaga</taxon>
        <taxon>Cucujiformia</taxon>
        <taxon>Chrysomeloidea</taxon>
        <taxon>Cerambycidae</taxon>
        <taxon>Lepturinae</taxon>
        <taxon>Rhagiini</taxon>
        <taxon>Rhamnusium</taxon>
    </lineage>
</organism>
<dbReference type="Proteomes" id="UP001162156">
    <property type="component" value="Unassembled WGS sequence"/>
</dbReference>
<evidence type="ECO:0000313" key="3">
    <source>
        <dbReference type="EMBL" id="KAJ8928310.1"/>
    </source>
</evidence>
<evidence type="ECO:0000313" key="4">
    <source>
        <dbReference type="Proteomes" id="UP001162156"/>
    </source>
</evidence>
<name>A0AAV8WQC0_9CUCU</name>
<feature type="non-terminal residue" evidence="3">
    <location>
        <position position="1"/>
    </location>
</feature>
<dbReference type="Pfam" id="PF03016">
    <property type="entry name" value="Exostosin_GT47"/>
    <property type="match status" value="1"/>
</dbReference>
<dbReference type="AlphaFoldDB" id="A0AAV8WQC0"/>
<dbReference type="GO" id="GO:0015012">
    <property type="term" value="P:heparan sulfate proteoglycan biosynthetic process"/>
    <property type="evidence" value="ECO:0007669"/>
    <property type="project" value="UniProtKB-ARBA"/>
</dbReference>
<feature type="domain" description="Exostosin GT47" evidence="2">
    <location>
        <begin position="1"/>
        <end position="178"/>
    </location>
</feature>
<dbReference type="InterPro" id="IPR040911">
    <property type="entry name" value="Exostosin_GT47"/>
</dbReference>
<dbReference type="PANTHER" id="PTHR11062">
    <property type="entry name" value="EXOSTOSIN HEPARAN SULFATE GLYCOSYLTRANSFERASE -RELATED"/>
    <property type="match status" value="1"/>
</dbReference>
<dbReference type="PANTHER" id="PTHR11062:SF381">
    <property type="entry name" value="EXOSTOSIN-2"/>
    <property type="match status" value="1"/>
</dbReference>
<dbReference type="GO" id="GO:0050509">
    <property type="term" value="F:N-acetylglucosaminyl-proteoglycan 4-beta-glucuronosyltransferase activity"/>
    <property type="evidence" value="ECO:0007669"/>
    <property type="project" value="TreeGrafter"/>
</dbReference>